<dbReference type="Proteomes" id="UP000625735">
    <property type="component" value="Unassembled WGS sequence"/>
</dbReference>
<dbReference type="AlphaFoldDB" id="A0A916Y166"/>
<organism evidence="2 3">
    <name type="scientific">Flavobacterium orientale</name>
    <dbReference type="NCBI Taxonomy" id="1756020"/>
    <lineage>
        <taxon>Bacteria</taxon>
        <taxon>Pseudomonadati</taxon>
        <taxon>Bacteroidota</taxon>
        <taxon>Flavobacteriia</taxon>
        <taxon>Flavobacteriales</taxon>
        <taxon>Flavobacteriaceae</taxon>
        <taxon>Flavobacterium</taxon>
    </lineage>
</organism>
<comment type="caution">
    <text evidence="2">The sequence shown here is derived from an EMBL/GenBank/DDBJ whole genome shotgun (WGS) entry which is preliminary data.</text>
</comment>
<dbReference type="Pfam" id="PF00534">
    <property type="entry name" value="Glycos_transf_1"/>
    <property type="match status" value="1"/>
</dbReference>
<dbReference type="SUPFAM" id="SSF53756">
    <property type="entry name" value="UDP-Glycosyltransferase/glycogen phosphorylase"/>
    <property type="match status" value="1"/>
</dbReference>
<gene>
    <name evidence="2" type="ORF">GCM10011343_14890</name>
</gene>
<dbReference type="Gene3D" id="3.40.50.2000">
    <property type="entry name" value="Glycogen Phosphorylase B"/>
    <property type="match status" value="2"/>
</dbReference>
<reference evidence="2" key="1">
    <citation type="journal article" date="2014" name="Int. J. Syst. Evol. Microbiol.">
        <title>Complete genome sequence of Corynebacterium casei LMG S-19264T (=DSM 44701T), isolated from a smear-ripened cheese.</title>
        <authorList>
            <consortium name="US DOE Joint Genome Institute (JGI-PGF)"/>
            <person name="Walter F."/>
            <person name="Albersmeier A."/>
            <person name="Kalinowski J."/>
            <person name="Ruckert C."/>
        </authorList>
    </citation>
    <scope>NUCLEOTIDE SEQUENCE</scope>
    <source>
        <strain evidence="2">CGMCC 1.12506</strain>
    </source>
</reference>
<dbReference type="GO" id="GO:0016757">
    <property type="term" value="F:glycosyltransferase activity"/>
    <property type="evidence" value="ECO:0007669"/>
    <property type="project" value="InterPro"/>
</dbReference>
<keyword evidence="3" id="KW-1185">Reference proteome</keyword>
<evidence type="ECO:0000313" key="3">
    <source>
        <dbReference type="Proteomes" id="UP000625735"/>
    </source>
</evidence>
<dbReference type="InterPro" id="IPR001296">
    <property type="entry name" value="Glyco_trans_1"/>
</dbReference>
<name>A0A916Y166_9FLAO</name>
<dbReference type="RefSeq" id="WP_188361930.1">
    <property type="nucleotide sequence ID" value="NZ_BMFG01000005.1"/>
</dbReference>
<feature type="domain" description="Glycosyl transferase family 1" evidence="1">
    <location>
        <begin position="186"/>
        <end position="343"/>
    </location>
</feature>
<dbReference type="CDD" id="cd03820">
    <property type="entry name" value="GT4_AmsD-like"/>
    <property type="match status" value="1"/>
</dbReference>
<proteinExistence type="predicted"/>
<dbReference type="PANTHER" id="PTHR12526:SF630">
    <property type="entry name" value="GLYCOSYLTRANSFERASE"/>
    <property type="match status" value="1"/>
</dbReference>
<evidence type="ECO:0000259" key="1">
    <source>
        <dbReference type="Pfam" id="PF00534"/>
    </source>
</evidence>
<sequence>MKKLLYITHRVDGIGGLQRVFSIKTNYLQEHYNYDVVIVTTNAKTPQPFFDFSKHKLLNEQLTGWGPFYLLNYIKTVKTTIKNEKPDVVIITDNGLKGFLLPFFLRKSDVKIVFEQHGFRFYEAIEKKLSFFEKLNVSVKNKIIDYTTSFVDEFVVLTQASKLEWQVKSCQVIPNPLWIENVPENSLKNKNVIFVGRQEFVKGIDLLLPIWEKVIQKHSDWKLHIYSDHNPDLKLNNLVQQLNLEQNVAFHGPTLSIEKAYSNASIYLMTSRHEGFGMVLIEAMACGLPCVAFDCPTGPAELISQGVNGYLIPPFDLDAYAKKINHLIEDDTLRQQLGNNAQKSIHKFQLSTIMEQWHQLFTSL</sequence>
<evidence type="ECO:0000313" key="2">
    <source>
        <dbReference type="EMBL" id="GGD25830.1"/>
    </source>
</evidence>
<protein>
    <submittedName>
        <fullName evidence="2">Glycosyl transferase</fullName>
    </submittedName>
</protein>
<reference evidence="2" key="2">
    <citation type="submission" date="2020-09" db="EMBL/GenBank/DDBJ databases">
        <authorList>
            <person name="Sun Q."/>
            <person name="Zhou Y."/>
        </authorList>
    </citation>
    <scope>NUCLEOTIDE SEQUENCE</scope>
    <source>
        <strain evidence="2">CGMCC 1.12506</strain>
    </source>
</reference>
<accession>A0A916Y166</accession>
<dbReference type="PANTHER" id="PTHR12526">
    <property type="entry name" value="GLYCOSYLTRANSFERASE"/>
    <property type="match status" value="1"/>
</dbReference>
<keyword evidence="2" id="KW-0808">Transferase</keyword>
<dbReference type="EMBL" id="BMFG01000005">
    <property type="protein sequence ID" value="GGD25830.1"/>
    <property type="molecule type" value="Genomic_DNA"/>
</dbReference>